<dbReference type="EMBL" id="JBGBPQ010000004">
    <property type="protein sequence ID" value="KAL1524872.1"/>
    <property type="molecule type" value="Genomic_DNA"/>
</dbReference>
<keyword evidence="1" id="KW-0472">Membrane</keyword>
<dbReference type="PANTHER" id="PTHR34407">
    <property type="entry name" value="EXPRESSED PROTEIN"/>
    <property type="match status" value="1"/>
</dbReference>
<reference evidence="2 3" key="1">
    <citation type="journal article" date="2024" name="Science">
        <title>Giant polyketide synthase enzymes in the biosynthesis of giant marine polyether toxins.</title>
        <authorList>
            <person name="Fallon T.R."/>
            <person name="Shende V.V."/>
            <person name="Wierzbicki I.H."/>
            <person name="Pendleton A.L."/>
            <person name="Watervoot N.F."/>
            <person name="Auber R.P."/>
            <person name="Gonzalez D.J."/>
            <person name="Wisecaver J.H."/>
            <person name="Moore B.S."/>
        </authorList>
    </citation>
    <scope>NUCLEOTIDE SEQUENCE [LARGE SCALE GENOMIC DNA]</scope>
    <source>
        <strain evidence="2 3">12B1</strain>
    </source>
</reference>
<comment type="caution">
    <text evidence="2">The sequence shown here is derived from an EMBL/GenBank/DDBJ whole genome shotgun (WGS) entry which is preliminary data.</text>
</comment>
<dbReference type="SUPFAM" id="SSF52266">
    <property type="entry name" value="SGNH hydrolase"/>
    <property type="match status" value="1"/>
</dbReference>
<organism evidence="2 3">
    <name type="scientific">Prymnesium parvum</name>
    <name type="common">Toxic golden alga</name>
    <dbReference type="NCBI Taxonomy" id="97485"/>
    <lineage>
        <taxon>Eukaryota</taxon>
        <taxon>Haptista</taxon>
        <taxon>Haptophyta</taxon>
        <taxon>Prymnesiophyceae</taxon>
        <taxon>Prymnesiales</taxon>
        <taxon>Prymnesiaceae</taxon>
        <taxon>Prymnesium</taxon>
    </lineage>
</organism>
<dbReference type="Proteomes" id="UP001515480">
    <property type="component" value="Unassembled WGS sequence"/>
</dbReference>
<evidence type="ECO:0000313" key="3">
    <source>
        <dbReference type="Proteomes" id="UP001515480"/>
    </source>
</evidence>
<evidence type="ECO:0000256" key="1">
    <source>
        <dbReference type="SAM" id="Phobius"/>
    </source>
</evidence>
<accession>A0AB34JUX2</accession>
<feature type="transmembrane region" description="Helical" evidence="1">
    <location>
        <begin position="636"/>
        <end position="663"/>
    </location>
</feature>
<protein>
    <submittedName>
        <fullName evidence="2">Uncharacterized protein</fullName>
    </submittedName>
</protein>
<proteinExistence type="predicted"/>
<dbReference type="AlphaFoldDB" id="A0AB34JUX2"/>
<dbReference type="PANTHER" id="PTHR34407:SF1">
    <property type="entry name" value="SGNH HYDROLASE-TYPE ESTERASE DOMAIN-CONTAINING PROTEIN"/>
    <property type="match status" value="1"/>
</dbReference>
<name>A0AB34JUX2_PRYPA</name>
<keyword evidence="1" id="KW-0812">Transmembrane</keyword>
<keyword evidence="1" id="KW-1133">Transmembrane helix</keyword>
<sequence length="681" mass="73190">MFLLSACTAARDECPVAVPRSASSTDWRSICDGAGKARQVSAAECCKVKALSCSKGCGLNAVEAKGPNRTQPCAVLPARFLERSYQIRRGPAVERALHNVRSQLTVAACSAPPAGKEPRLHVGILGGSVTAGSWSRSGSWTGYLLEYMIKQAAADGTALSRRVSKMIHVWPLPTTGMGASYMGSCFPRHISEMGGRDPDVVIVEFDVNEFEDDGGTPMGALLRVLLQRGIVVLILHHSSPLFMVGAHPGRIKITAEEKHTRAAEFYGVSGISVRLGTGLIGNVSLTPAEVLNPCAFACGFSPDMLHPIECGSRLLAQMAAYALWQTLKAAMPKPGGCNAVEKTGMATRRCSELSGMTYKMARSTEASAHFRAAPCASVMAIAECSSVTGKPETWSLFPSCPPNRTSWRMVDLKAHHKQFVQHAWGVIEVHNGMNRNGYQLDSNRGVQVYKYLWEGRRLGASFKFALDCLRNNNTGYLRIMYMQSGALKYGRAAVSVGGQLLGIVNAHVEKKPSMFLPADFALPHGSKMGAATVTITVLDHDLTRGQGGGIGFGINAAVCLPRGLAHYYLVNSTRLLSKDEDSLRPNATVDDCTSEGVVSEKVKDQLARPRKVKKSVNKAEEATMAGWVHDMRQGAWVVALTLHLTGIALGCVIGVSVGCTVALSPCVVRLRENLLSSFSKR</sequence>
<dbReference type="CDD" id="cd00229">
    <property type="entry name" value="SGNH_hydrolase"/>
    <property type="match status" value="1"/>
</dbReference>
<keyword evidence="3" id="KW-1185">Reference proteome</keyword>
<gene>
    <name evidence="2" type="ORF">AB1Y20_019752</name>
</gene>
<evidence type="ECO:0000313" key="2">
    <source>
        <dbReference type="EMBL" id="KAL1524872.1"/>
    </source>
</evidence>